<feature type="region of interest" description="Disordered" evidence="1">
    <location>
        <begin position="256"/>
        <end position="387"/>
    </location>
</feature>
<dbReference type="AlphaFoldDB" id="A0A177CSL2"/>
<sequence length="387" mass="41687">MSFRSTISAPSPSVAALFDILGINIADAGETMTESLQPAKSFTASQAFLVAPSGITGLNIFSGAAASTQRVRPVTRVIPQSSTIMGDGLPTLDVPLVASIAGINTRLPIQLLPSTTRRPFVTPSGRSPGGGMTGRLGVSDGPVYTPIASLPWWDWNGPGEGGDGLPDDNDHQYWDDGDDVSDYEYDDEGDEDARNDWEINDEYVHVHGDGDESGDDYQVGVANEHGDGYEAEVGNEQDDGEEDQCECGCDWWWTDDEDSSGEGVDWEWVNEDVVSWDEEDGTCNWRPVSTPKPTPPSVSDTRADGYDTGSRVPQPESTASQNLRVEPSTGDSDSTSNHGYNAHHAAPAQESQHGKPQSWHDGSFNTGSHYDKDDPNKKWSDGALHPA</sequence>
<gene>
    <name evidence="2" type="ORF">CC84DRAFT_1213629</name>
</gene>
<accession>A0A177CSL2</accession>
<keyword evidence="3" id="KW-1185">Reference proteome</keyword>
<dbReference type="Proteomes" id="UP000077069">
    <property type="component" value="Unassembled WGS sequence"/>
</dbReference>
<evidence type="ECO:0000313" key="3">
    <source>
        <dbReference type="Proteomes" id="UP000077069"/>
    </source>
</evidence>
<evidence type="ECO:0000313" key="2">
    <source>
        <dbReference type="EMBL" id="OAG10286.1"/>
    </source>
</evidence>
<feature type="region of interest" description="Disordered" evidence="1">
    <location>
        <begin position="155"/>
        <end position="178"/>
    </location>
</feature>
<dbReference type="RefSeq" id="XP_018040651.1">
    <property type="nucleotide sequence ID" value="XM_018182553.1"/>
</dbReference>
<feature type="compositionally biased region" description="Basic and acidic residues" evidence="1">
    <location>
        <begin position="369"/>
        <end position="380"/>
    </location>
</feature>
<name>A0A177CSL2_9PLEO</name>
<dbReference type="GeneID" id="28766039"/>
<proteinExistence type="predicted"/>
<feature type="compositionally biased region" description="Acidic residues" evidence="1">
    <location>
        <begin position="256"/>
        <end position="281"/>
    </location>
</feature>
<reference evidence="2 3" key="1">
    <citation type="submission" date="2016-05" db="EMBL/GenBank/DDBJ databases">
        <title>Comparative analysis of secretome profiles of manganese(II)-oxidizing ascomycete fungi.</title>
        <authorList>
            <consortium name="DOE Joint Genome Institute"/>
            <person name="Zeiner C.A."/>
            <person name="Purvine S.O."/>
            <person name="Zink E.M."/>
            <person name="Wu S."/>
            <person name="Pasa-Tolic L."/>
            <person name="Chaput D.L."/>
            <person name="Haridas S."/>
            <person name="Grigoriev I.V."/>
            <person name="Santelli C.M."/>
            <person name="Hansel C.M."/>
        </authorList>
    </citation>
    <scope>NUCLEOTIDE SEQUENCE [LARGE SCALE GENOMIC DNA]</scope>
    <source>
        <strain evidence="2 3">AP3s5-JAC2a</strain>
    </source>
</reference>
<dbReference type="InParanoid" id="A0A177CSL2"/>
<feature type="compositionally biased region" description="Polar residues" evidence="1">
    <location>
        <begin position="315"/>
        <end position="339"/>
    </location>
</feature>
<protein>
    <submittedName>
        <fullName evidence="2">Uncharacterized protein</fullName>
    </submittedName>
</protein>
<dbReference type="EMBL" id="KV441549">
    <property type="protein sequence ID" value="OAG10286.1"/>
    <property type="molecule type" value="Genomic_DNA"/>
</dbReference>
<organism evidence="2 3">
    <name type="scientific">Paraphaeosphaeria sporulosa</name>
    <dbReference type="NCBI Taxonomy" id="1460663"/>
    <lineage>
        <taxon>Eukaryota</taxon>
        <taxon>Fungi</taxon>
        <taxon>Dikarya</taxon>
        <taxon>Ascomycota</taxon>
        <taxon>Pezizomycotina</taxon>
        <taxon>Dothideomycetes</taxon>
        <taxon>Pleosporomycetidae</taxon>
        <taxon>Pleosporales</taxon>
        <taxon>Massarineae</taxon>
        <taxon>Didymosphaeriaceae</taxon>
        <taxon>Paraphaeosphaeria</taxon>
    </lineage>
</organism>
<evidence type="ECO:0000256" key="1">
    <source>
        <dbReference type="SAM" id="MobiDB-lite"/>
    </source>
</evidence>